<dbReference type="PANTHER" id="PTHR22777">
    <property type="entry name" value="HEMOLYSIN-RELATED"/>
    <property type="match status" value="1"/>
</dbReference>
<evidence type="ECO:0000256" key="4">
    <source>
        <dbReference type="ARBA" id="ARBA00022737"/>
    </source>
</evidence>
<name>A0A540VEQ4_9CHLR</name>
<feature type="domain" description="CBS" evidence="11">
    <location>
        <begin position="283"/>
        <end position="342"/>
    </location>
</feature>
<dbReference type="InterPro" id="IPR044751">
    <property type="entry name" value="Ion_transp-like_CBS"/>
</dbReference>
<dbReference type="CDD" id="cd04590">
    <property type="entry name" value="CBS_pair_CorC_HlyC_assoc"/>
    <property type="match status" value="1"/>
</dbReference>
<dbReference type="Pfam" id="PF03471">
    <property type="entry name" value="CorC_HlyC"/>
    <property type="match status" value="1"/>
</dbReference>
<comment type="similarity">
    <text evidence="2">Belongs to the UPF0053 family.</text>
</comment>
<evidence type="ECO:0000256" key="5">
    <source>
        <dbReference type="ARBA" id="ARBA00022989"/>
    </source>
</evidence>
<gene>
    <name evidence="13" type="ORF">FKZ61_12665</name>
</gene>
<keyword evidence="5 9" id="KW-1133">Transmembrane helix</keyword>
<comment type="subcellular location">
    <subcellularLocation>
        <location evidence="1">Membrane</location>
        <topology evidence="1">Multi-pass membrane protein</topology>
    </subcellularLocation>
</comment>
<evidence type="ECO:0000256" key="1">
    <source>
        <dbReference type="ARBA" id="ARBA00004141"/>
    </source>
</evidence>
<dbReference type="GO" id="GO:0005886">
    <property type="term" value="C:plasma membrane"/>
    <property type="evidence" value="ECO:0007669"/>
    <property type="project" value="TreeGrafter"/>
</dbReference>
<dbReference type="InterPro" id="IPR005170">
    <property type="entry name" value="Transptr-assoc_dom"/>
</dbReference>
<feature type="transmembrane region" description="Helical" evidence="10">
    <location>
        <begin position="135"/>
        <end position="157"/>
    </location>
</feature>
<dbReference type="InterPro" id="IPR000644">
    <property type="entry name" value="CBS_dom"/>
</dbReference>
<sequence length="442" mass="47719">MSLFAELLILFLLLAANGFLAMSELAVVSARRARLQQMAEEGHAGARLALELVDAPGRFLSTVQIGITLVGIVAGAFGGVTLSDNLERFLGNVPLLAPYSRPLAVTVVVAGITYLSLVLGELLPKRLALRNAEGIAASVAGIMARLAALAAPLVSLLSVSTDLILKLFGIQPLQEPTISEEEIRLMLEQGAQTGVFEPLEEEIVGQVFRLADRKISALITPRPEIVWIDIHDSPDVIRDKVLSSGRSRFPVADGFLDNVVGIVLAKDLLAQCMSGQPLDIQAVMRPALFVPESMPALNVIERFKETRSKIALVIDEFGGVEGLVTMDDIMEAIVGEIPGPDEIEEVEAVQRDDGSWLIDGLFPLDDFKELLQLPDLPEDVEGHYQTMGGLVMAILGQVPKVGDVVDWQNLRIEVVDMDGRRVDKVLVRPLPPPDSGEQKAAA</sequence>
<dbReference type="PROSITE" id="PS51846">
    <property type="entry name" value="CNNM"/>
    <property type="match status" value="1"/>
</dbReference>
<dbReference type="Pfam" id="PF00571">
    <property type="entry name" value="CBS"/>
    <property type="match status" value="1"/>
</dbReference>
<dbReference type="InterPro" id="IPR046342">
    <property type="entry name" value="CBS_dom_sf"/>
</dbReference>
<dbReference type="FunFam" id="3.30.465.10:FF:000023">
    <property type="entry name" value="Magnesium and cobalt transporter"/>
    <property type="match status" value="1"/>
</dbReference>
<evidence type="ECO:0000256" key="2">
    <source>
        <dbReference type="ARBA" id="ARBA00006337"/>
    </source>
</evidence>
<keyword evidence="4" id="KW-0677">Repeat</keyword>
<keyword evidence="6 8" id="KW-0129">CBS domain</keyword>
<dbReference type="FunFam" id="3.10.580.10:FF:000002">
    <property type="entry name" value="Magnesium/cobalt efflux protein CorC"/>
    <property type="match status" value="1"/>
</dbReference>
<feature type="transmembrane region" description="Helical" evidence="10">
    <location>
        <begin position="103"/>
        <end position="123"/>
    </location>
</feature>
<dbReference type="RefSeq" id="WP_141610509.1">
    <property type="nucleotide sequence ID" value="NZ_VIGC02000015.1"/>
</dbReference>
<keyword evidence="3 9" id="KW-0812">Transmembrane</keyword>
<dbReference type="Gene3D" id="3.10.580.10">
    <property type="entry name" value="CBS-domain"/>
    <property type="match status" value="1"/>
</dbReference>
<dbReference type="GO" id="GO:0050660">
    <property type="term" value="F:flavin adenine dinucleotide binding"/>
    <property type="evidence" value="ECO:0007669"/>
    <property type="project" value="InterPro"/>
</dbReference>
<evidence type="ECO:0000256" key="7">
    <source>
        <dbReference type="ARBA" id="ARBA00023136"/>
    </source>
</evidence>
<evidence type="ECO:0000256" key="6">
    <source>
        <dbReference type="ARBA" id="ARBA00023122"/>
    </source>
</evidence>
<proteinExistence type="inferred from homology"/>
<dbReference type="SUPFAM" id="SSF54631">
    <property type="entry name" value="CBS-domain pair"/>
    <property type="match status" value="1"/>
</dbReference>
<dbReference type="Pfam" id="PF01595">
    <property type="entry name" value="CNNM"/>
    <property type="match status" value="1"/>
</dbReference>
<evidence type="ECO:0000256" key="8">
    <source>
        <dbReference type="PROSITE-ProRule" id="PRU00703"/>
    </source>
</evidence>
<dbReference type="AlphaFoldDB" id="A0A540VEQ4"/>
<dbReference type="EMBL" id="VIGC01000015">
    <property type="protein sequence ID" value="TQE95231.1"/>
    <property type="molecule type" value="Genomic_DNA"/>
</dbReference>
<feature type="transmembrane region" description="Helical" evidence="10">
    <location>
        <begin position="59"/>
        <end position="82"/>
    </location>
</feature>
<accession>A0A540VEQ4</accession>
<dbReference type="InterPro" id="IPR002550">
    <property type="entry name" value="CNNM"/>
</dbReference>
<evidence type="ECO:0000256" key="3">
    <source>
        <dbReference type="ARBA" id="ARBA00022692"/>
    </source>
</evidence>
<comment type="caution">
    <text evidence="13">The sequence shown here is derived from an EMBL/GenBank/DDBJ whole genome shotgun (WGS) entry which is preliminary data.</text>
</comment>
<feature type="domain" description="CBS" evidence="11">
    <location>
        <begin position="219"/>
        <end position="278"/>
    </location>
</feature>
<dbReference type="OrthoDB" id="9798188at2"/>
<evidence type="ECO:0000313" key="13">
    <source>
        <dbReference type="EMBL" id="TQE95231.1"/>
    </source>
</evidence>
<dbReference type="PROSITE" id="PS51371">
    <property type="entry name" value="CBS"/>
    <property type="match status" value="2"/>
</dbReference>
<dbReference type="SUPFAM" id="SSF56176">
    <property type="entry name" value="FAD-binding/transporter-associated domain-like"/>
    <property type="match status" value="1"/>
</dbReference>
<evidence type="ECO:0000256" key="10">
    <source>
        <dbReference type="SAM" id="Phobius"/>
    </source>
</evidence>
<reference evidence="13 14" key="1">
    <citation type="submission" date="2019-06" db="EMBL/GenBank/DDBJ databases">
        <title>Genome sequence of Litorilinea aerophila BAA-2444.</title>
        <authorList>
            <person name="Maclea K.S."/>
            <person name="Maurais E.G."/>
            <person name="Iannazzi L.C."/>
        </authorList>
    </citation>
    <scope>NUCLEOTIDE SEQUENCE [LARGE SCALE GENOMIC DNA]</scope>
    <source>
        <strain evidence="13 14">ATCC BAA-2444</strain>
    </source>
</reference>
<evidence type="ECO:0000256" key="9">
    <source>
        <dbReference type="PROSITE-ProRule" id="PRU01193"/>
    </source>
</evidence>
<dbReference type="InParanoid" id="A0A540VEQ4"/>
<dbReference type="InterPro" id="IPR036318">
    <property type="entry name" value="FAD-bd_PCMH-like_sf"/>
</dbReference>
<keyword evidence="14" id="KW-1185">Reference proteome</keyword>
<dbReference type="Proteomes" id="UP000317371">
    <property type="component" value="Unassembled WGS sequence"/>
</dbReference>
<dbReference type="Gene3D" id="3.30.465.10">
    <property type="match status" value="1"/>
</dbReference>
<feature type="domain" description="CNNM transmembrane" evidence="12">
    <location>
        <begin position="1"/>
        <end position="200"/>
    </location>
</feature>
<evidence type="ECO:0000313" key="14">
    <source>
        <dbReference type="Proteomes" id="UP000317371"/>
    </source>
</evidence>
<protein>
    <submittedName>
        <fullName evidence="13">HlyC/CorC family transporter</fullName>
    </submittedName>
</protein>
<evidence type="ECO:0000259" key="11">
    <source>
        <dbReference type="PROSITE" id="PS51371"/>
    </source>
</evidence>
<dbReference type="PANTHER" id="PTHR22777:SF17">
    <property type="entry name" value="UPF0053 PROTEIN SLL0260"/>
    <property type="match status" value="1"/>
</dbReference>
<dbReference type="InterPro" id="IPR016169">
    <property type="entry name" value="FAD-bd_PCMH_sub2"/>
</dbReference>
<organism evidence="13 14">
    <name type="scientific">Litorilinea aerophila</name>
    <dbReference type="NCBI Taxonomy" id="1204385"/>
    <lineage>
        <taxon>Bacteria</taxon>
        <taxon>Bacillati</taxon>
        <taxon>Chloroflexota</taxon>
        <taxon>Caldilineae</taxon>
        <taxon>Caldilineales</taxon>
        <taxon>Caldilineaceae</taxon>
        <taxon>Litorilinea</taxon>
    </lineage>
</organism>
<keyword evidence="7 9" id="KW-0472">Membrane</keyword>
<dbReference type="SMART" id="SM01091">
    <property type="entry name" value="CorC_HlyC"/>
    <property type="match status" value="1"/>
</dbReference>
<evidence type="ECO:0000259" key="12">
    <source>
        <dbReference type="PROSITE" id="PS51846"/>
    </source>
</evidence>